<dbReference type="AlphaFoldDB" id="A0A941CNX9"/>
<dbReference type="InterPro" id="IPR016796">
    <property type="entry name" value="UCP021774"/>
</dbReference>
<keyword evidence="3" id="KW-1185">Reference proteome</keyword>
<dbReference type="InterPro" id="IPR035923">
    <property type="entry name" value="TT1751-like_sf"/>
</dbReference>
<proteinExistence type="predicted"/>
<evidence type="ECO:0000313" key="3">
    <source>
        <dbReference type="Proteomes" id="UP000675379"/>
    </source>
</evidence>
<evidence type="ECO:0000259" key="1">
    <source>
        <dbReference type="Pfam" id="PF03625"/>
    </source>
</evidence>
<dbReference type="PIRSF" id="PIRSF021774">
    <property type="entry name" value="UCP021774"/>
    <property type="match status" value="1"/>
</dbReference>
<dbReference type="RefSeq" id="WP_211800848.1">
    <property type="nucleotide sequence ID" value="NZ_JAGSCS010000007.1"/>
</dbReference>
<dbReference type="PANTHER" id="PTHR38342:SF1">
    <property type="entry name" value="SLR5037 PROTEIN"/>
    <property type="match status" value="1"/>
</dbReference>
<feature type="domain" description="DUF302" evidence="1">
    <location>
        <begin position="36"/>
        <end position="97"/>
    </location>
</feature>
<dbReference type="PANTHER" id="PTHR38342">
    <property type="entry name" value="SLR5037 PROTEIN"/>
    <property type="match status" value="1"/>
</dbReference>
<dbReference type="CDD" id="cd14797">
    <property type="entry name" value="DUF302"/>
    <property type="match status" value="1"/>
</dbReference>
<comment type="caution">
    <text evidence="2">The sequence shown here is derived from an EMBL/GenBank/DDBJ whole genome shotgun (WGS) entry which is preliminary data.</text>
</comment>
<protein>
    <submittedName>
        <fullName evidence="2">DUF302 domain-containing protein</fullName>
    </submittedName>
</protein>
<gene>
    <name evidence="2" type="ORF">KCG48_06975</name>
</gene>
<sequence>MKMIYEVKTEKSFEVAREDLKKSLGARSFGVLWEMNFKDKLHEKGLEFEDDFQVMEVCNPPKAKKVLDKHREAGYMLPCKMAVYTEEGQVYMGMMKPTALMGVMEKEDLRDVAEEVEAILKEALSEAR</sequence>
<dbReference type="SUPFAM" id="SSF103247">
    <property type="entry name" value="TT1751-like"/>
    <property type="match status" value="1"/>
</dbReference>
<evidence type="ECO:0000313" key="2">
    <source>
        <dbReference type="EMBL" id="MBR0576082.1"/>
    </source>
</evidence>
<dbReference type="Pfam" id="PF03625">
    <property type="entry name" value="DUF302"/>
    <property type="match status" value="1"/>
</dbReference>
<dbReference type="EMBL" id="JAGSCS010000007">
    <property type="protein sequence ID" value="MBR0576082.1"/>
    <property type="molecule type" value="Genomic_DNA"/>
</dbReference>
<accession>A0A941CNX9</accession>
<name>A0A941CNX9_9CLOT</name>
<reference evidence="2" key="1">
    <citation type="submission" date="2021-04" db="EMBL/GenBank/DDBJ databases">
        <title>Proteiniclasticum sedimins sp. nov., an obligate anaerobic bacterium isolated from anaerobic sludge.</title>
        <authorList>
            <person name="Liu J."/>
        </authorList>
    </citation>
    <scope>NUCLEOTIDE SEQUENCE</scope>
    <source>
        <strain evidence="2">BAD-10</strain>
    </source>
</reference>
<dbReference type="InterPro" id="IPR005180">
    <property type="entry name" value="DUF302"/>
</dbReference>
<organism evidence="2 3">
    <name type="scientific">Proteiniclasticum sediminis</name>
    <dbReference type="NCBI Taxonomy" id="2804028"/>
    <lineage>
        <taxon>Bacteria</taxon>
        <taxon>Bacillati</taxon>
        <taxon>Bacillota</taxon>
        <taxon>Clostridia</taxon>
        <taxon>Eubacteriales</taxon>
        <taxon>Clostridiaceae</taxon>
        <taxon>Proteiniclasticum</taxon>
    </lineage>
</organism>
<dbReference type="Proteomes" id="UP000675379">
    <property type="component" value="Unassembled WGS sequence"/>
</dbReference>
<dbReference type="Gene3D" id="3.30.310.70">
    <property type="entry name" value="TT1751-like domain"/>
    <property type="match status" value="1"/>
</dbReference>